<dbReference type="Proteomes" id="UP000250235">
    <property type="component" value="Unassembled WGS sequence"/>
</dbReference>
<organism evidence="2 3">
    <name type="scientific">Dorcoceras hygrometricum</name>
    <dbReference type="NCBI Taxonomy" id="472368"/>
    <lineage>
        <taxon>Eukaryota</taxon>
        <taxon>Viridiplantae</taxon>
        <taxon>Streptophyta</taxon>
        <taxon>Embryophyta</taxon>
        <taxon>Tracheophyta</taxon>
        <taxon>Spermatophyta</taxon>
        <taxon>Magnoliopsida</taxon>
        <taxon>eudicotyledons</taxon>
        <taxon>Gunneridae</taxon>
        <taxon>Pentapetalae</taxon>
        <taxon>asterids</taxon>
        <taxon>lamiids</taxon>
        <taxon>Lamiales</taxon>
        <taxon>Gesneriaceae</taxon>
        <taxon>Didymocarpoideae</taxon>
        <taxon>Trichosporeae</taxon>
        <taxon>Loxocarpinae</taxon>
        <taxon>Dorcoceras</taxon>
    </lineage>
</organism>
<feature type="region of interest" description="Disordered" evidence="1">
    <location>
        <begin position="1"/>
        <end position="30"/>
    </location>
</feature>
<dbReference type="GO" id="GO:0008483">
    <property type="term" value="F:transaminase activity"/>
    <property type="evidence" value="ECO:0007669"/>
    <property type="project" value="UniProtKB-KW"/>
</dbReference>
<dbReference type="AlphaFoldDB" id="A0A2Z6ZYT1"/>
<keyword evidence="2" id="KW-0032">Aminotransferase</keyword>
<dbReference type="EMBL" id="KV021339">
    <property type="protein sequence ID" value="KZV14211.1"/>
    <property type="molecule type" value="Genomic_DNA"/>
</dbReference>
<keyword evidence="2" id="KW-0808">Transferase</keyword>
<feature type="region of interest" description="Disordered" evidence="1">
    <location>
        <begin position="68"/>
        <end position="94"/>
    </location>
</feature>
<protein>
    <submittedName>
        <fullName evidence="2">Alanine--glyoxylate aminotransferase 23, mitochondrial-like</fullName>
    </submittedName>
</protein>
<gene>
    <name evidence="2" type="ORF">F511_44201</name>
</gene>
<evidence type="ECO:0000313" key="3">
    <source>
        <dbReference type="Proteomes" id="UP000250235"/>
    </source>
</evidence>
<reference evidence="2 3" key="1">
    <citation type="journal article" date="2015" name="Proc. Natl. Acad. Sci. U.S.A.">
        <title>The resurrection genome of Boea hygrometrica: A blueprint for survival of dehydration.</title>
        <authorList>
            <person name="Xiao L."/>
            <person name="Yang G."/>
            <person name="Zhang L."/>
            <person name="Yang X."/>
            <person name="Zhao S."/>
            <person name="Ji Z."/>
            <person name="Zhou Q."/>
            <person name="Hu M."/>
            <person name="Wang Y."/>
            <person name="Chen M."/>
            <person name="Xu Y."/>
            <person name="Jin H."/>
            <person name="Xiao X."/>
            <person name="Hu G."/>
            <person name="Bao F."/>
            <person name="Hu Y."/>
            <person name="Wan P."/>
            <person name="Li L."/>
            <person name="Deng X."/>
            <person name="Kuang T."/>
            <person name="Xiang C."/>
            <person name="Zhu J.K."/>
            <person name="Oliver M.J."/>
            <person name="He Y."/>
        </authorList>
    </citation>
    <scope>NUCLEOTIDE SEQUENCE [LARGE SCALE GENOMIC DNA]</scope>
    <source>
        <strain evidence="3">cv. XS01</strain>
    </source>
</reference>
<evidence type="ECO:0000313" key="2">
    <source>
        <dbReference type="EMBL" id="KZV14211.1"/>
    </source>
</evidence>
<evidence type="ECO:0000256" key="1">
    <source>
        <dbReference type="SAM" id="MobiDB-lite"/>
    </source>
</evidence>
<name>A0A2Z6ZYT1_9LAMI</name>
<sequence length="126" mass="13608">MKTSGDKSGLGYARDSLKRQNSEESSIAGKPSIWQGRYCGLASLPGNIEIIDLTNSDTVQNQQAIGVPAVSAGSHNADPDRVPTGGEHVQVDDPNPQVVSKEIQQDCRGNMMQIDTQHEASTYRVR</sequence>
<keyword evidence="3" id="KW-1185">Reference proteome</keyword>
<accession>A0A2Z6ZYT1</accession>
<proteinExistence type="predicted"/>